<keyword evidence="1" id="KW-0472">Membrane</keyword>
<dbReference type="eggNOG" id="COG2200">
    <property type="taxonomic scope" value="Bacteria"/>
</dbReference>
<keyword evidence="1" id="KW-0812">Transmembrane</keyword>
<dbReference type="PATRIC" id="fig|946483.4.peg.440"/>
<dbReference type="HOGENOM" id="CLU_000445_143_0_4"/>
<dbReference type="OrthoDB" id="9813903at2"/>
<dbReference type="SUPFAM" id="SSF141868">
    <property type="entry name" value="EAL domain-like"/>
    <property type="match status" value="1"/>
</dbReference>
<feature type="transmembrane region" description="Helical" evidence="1">
    <location>
        <begin position="77"/>
        <end position="97"/>
    </location>
</feature>
<keyword evidence="1" id="KW-1133">Transmembrane helix</keyword>
<feature type="transmembrane region" description="Helical" evidence="1">
    <location>
        <begin position="25"/>
        <end position="44"/>
    </location>
</feature>
<feature type="domain" description="EAL" evidence="2">
    <location>
        <begin position="192"/>
        <end position="446"/>
    </location>
</feature>
<dbReference type="PROSITE" id="PS50883">
    <property type="entry name" value="EAL"/>
    <property type="match status" value="1"/>
</dbReference>
<dbReference type="Proteomes" id="UP000017184">
    <property type="component" value="Chromosome"/>
</dbReference>
<reference evidence="3 4" key="1">
    <citation type="journal article" date="2013" name="Genome Biol.">
        <title>Genomic analysis reveals key aspects of prokaryotic symbiosis in the phototrophic consortium "Chlorochromatium aggregatum".</title>
        <authorList>
            <person name="Liu Z."/>
            <person name="Muller J."/>
            <person name="Li T."/>
            <person name="Alvey R.M."/>
            <person name="Vogl K."/>
            <person name="Frigaard N.U."/>
            <person name="Rockwell N.C."/>
            <person name="Boyd E.S."/>
            <person name="Tomsho L.P."/>
            <person name="Schuster S.C."/>
            <person name="Henke P."/>
            <person name="Rohde M."/>
            <person name="Overmann J."/>
            <person name="Bryant D.A."/>
        </authorList>
    </citation>
    <scope>NUCLEOTIDE SEQUENCE [LARGE SCALE GENOMIC DNA]</scope>
    <source>
        <strain evidence="3">CR</strain>
    </source>
</reference>
<accession>U5N5L5</accession>
<feature type="transmembrane region" description="Helical" evidence="1">
    <location>
        <begin position="168"/>
        <end position="185"/>
    </location>
</feature>
<gene>
    <name evidence="3" type="ORF">Cenrod_0437</name>
</gene>
<dbReference type="InterPro" id="IPR001633">
    <property type="entry name" value="EAL_dom"/>
</dbReference>
<dbReference type="InterPro" id="IPR050706">
    <property type="entry name" value="Cyclic-di-GMP_PDE-like"/>
</dbReference>
<dbReference type="GO" id="GO:0071111">
    <property type="term" value="F:cyclic-guanylate-specific phosphodiesterase activity"/>
    <property type="evidence" value="ECO:0007669"/>
    <property type="project" value="InterPro"/>
</dbReference>
<evidence type="ECO:0000256" key="1">
    <source>
        <dbReference type="SAM" id="Phobius"/>
    </source>
</evidence>
<dbReference type="EMBL" id="CP004885">
    <property type="protein sequence ID" value="AGX86555.1"/>
    <property type="molecule type" value="Genomic_DNA"/>
</dbReference>
<feature type="transmembrane region" description="Helical" evidence="1">
    <location>
        <begin position="103"/>
        <end position="123"/>
    </location>
</feature>
<dbReference type="FunFam" id="3.20.20.450:FF:000001">
    <property type="entry name" value="Cyclic di-GMP phosphodiesterase yahA"/>
    <property type="match status" value="1"/>
</dbReference>
<dbReference type="CDD" id="cd01948">
    <property type="entry name" value="EAL"/>
    <property type="match status" value="1"/>
</dbReference>
<dbReference type="KEGG" id="cbx:Cenrod_0437"/>
<evidence type="ECO:0000313" key="3">
    <source>
        <dbReference type="EMBL" id="AGX86555.1"/>
    </source>
</evidence>
<dbReference type="PANTHER" id="PTHR33121">
    <property type="entry name" value="CYCLIC DI-GMP PHOSPHODIESTERASE PDEF"/>
    <property type="match status" value="1"/>
</dbReference>
<dbReference type="SMART" id="SM00052">
    <property type="entry name" value="EAL"/>
    <property type="match status" value="1"/>
</dbReference>
<dbReference type="InterPro" id="IPR035919">
    <property type="entry name" value="EAL_sf"/>
</dbReference>
<protein>
    <submittedName>
        <fullName evidence="3">EAL domain protein</fullName>
    </submittedName>
</protein>
<proteinExistence type="predicted"/>
<keyword evidence="4" id="KW-1185">Reference proteome</keyword>
<sequence>MTQHLLRLWFASDLVLLHKRRERRMLIMTSLTMIVMGMLWGTIFLWQGHWILVGMDLVLIGSGLAVLTLLTRGQVRYANVLLFSILSVLVGTIALVFDAPTISAPRSTHLYLLPLGLAALIAFREEPLWIRHAIAMLCIGAFITLASSTAMLFPGYNLDDTLRVPGTWVQTLAATTLLFLLFHIVQTDATERTTLEGELLQALAQQQFRMHFQPQVNAGGLVVGAEVLLRWQHPRRGLIGPAYFIGAAETNGLILPIGQWVLEQACAQLQAWSQDAVLRTLALAVNVSQRQFRQPDFVERTLDAIQRHRIHADQLELELTETMLMEDIEAVREKMLLLCSRGLSFSLDDFGTGYSSLSYLKRLPLHKLKIDRSFVSDVPEDSHSASIVRWVVSLGQSLGLSVIAEGVETTEQRTFLQQNGCVLYQGYLFRPALPLEEFEAYVRHANGPT</sequence>
<dbReference type="PANTHER" id="PTHR33121:SF70">
    <property type="entry name" value="SIGNALING PROTEIN YKOW"/>
    <property type="match status" value="1"/>
</dbReference>
<feature type="transmembrane region" description="Helical" evidence="1">
    <location>
        <begin position="135"/>
        <end position="156"/>
    </location>
</feature>
<evidence type="ECO:0000313" key="4">
    <source>
        <dbReference type="Proteomes" id="UP000017184"/>
    </source>
</evidence>
<evidence type="ECO:0000259" key="2">
    <source>
        <dbReference type="PROSITE" id="PS50883"/>
    </source>
</evidence>
<dbReference type="RefSeq" id="WP_022771376.1">
    <property type="nucleotide sequence ID" value="NC_022576.1"/>
</dbReference>
<dbReference type="AlphaFoldDB" id="U5N5L5"/>
<feature type="transmembrane region" description="Helical" evidence="1">
    <location>
        <begin position="50"/>
        <end position="70"/>
    </location>
</feature>
<dbReference type="STRING" id="946483.Cenrod_0437"/>
<organism evidence="3 4">
    <name type="scientific">Candidatus Symbiobacter mobilis CR</name>
    <dbReference type="NCBI Taxonomy" id="946483"/>
    <lineage>
        <taxon>Bacteria</taxon>
        <taxon>Pseudomonadati</taxon>
        <taxon>Pseudomonadota</taxon>
        <taxon>Betaproteobacteria</taxon>
        <taxon>Burkholderiales</taxon>
        <taxon>Comamonadaceae</taxon>
    </lineage>
</organism>
<dbReference type="Pfam" id="PF00563">
    <property type="entry name" value="EAL"/>
    <property type="match status" value="1"/>
</dbReference>
<name>U5N5L5_9BURK</name>
<dbReference type="Gene3D" id="3.20.20.450">
    <property type="entry name" value="EAL domain"/>
    <property type="match status" value="1"/>
</dbReference>